<evidence type="ECO:0000256" key="1">
    <source>
        <dbReference type="ARBA" id="ARBA00008898"/>
    </source>
</evidence>
<dbReference type="AlphaFoldDB" id="A0A1N7N295"/>
<accession>A0A1N7N295</accession>
<dbReference type="Pfam" id="PF01613">
    <property type="entry name" value="Flavin_Reduct"/>
    <property type="match status" value="1"/>
</dbReference>
<dbReference type="RefSeq" id="WP_076448317.1">
    <property type="nucleotide sequence ID" value="NZ_FTOQ01000006.1"/>
</dbReference>
<comment type="similarity">
    <text evidence="1">Belongs to the non-flavoprotein flavin reductase family.</text>
</comment>
<dbReference type="Gene3D" id="2.30.110.10">
    <property type="entry name" value="Electron Transport, Fmn-binding Protein, Chain A"/>
    <property type="match status" value="1"/>
</dbReference>
<dbReference type="InterPro" id="IPR050268">
    <property type="entry name" value="NADH-dep_flavin_reductase"/>
</dbReference>
<keyword evidence="2" id="KW-0560">Oxidoreductase</keyword>
<dbReference type="InterPro" id="IPR002563">
    <property type="entry name" value="Flavin_Rdtase-like_dom"/>
</dbReference>
<proteinExistence type="inferred from homology"/>
<dbReference type="OrthoDB" id="9792858at2"/>
<organism evidence="4 5">
    <name type="scientific">Roseivivax lentus</name>
    <dbReference type="NCBI Taxonomy" id="633194"/>
    <lineage>
        <taxon>Bacteria</taxon>
        <taxon>Pseudomonadati</taxon>
        <taxon>Pseudomonadota</taxon>
        <taxon>Alphaproteobacteria</taxon>
        <taxon>Rhodobacterales</taxon>
        <taxon>Roseobacteraceae</taxon>
        <taxon>Roseivivax</taxon>
    </lineage>
</organism>
<dbReference type="PANTHER" id="PTHR30466:SF11">
    <property type="entry name" value="FLAVIN-DEPENDENT MONOOXYGENASE, REDUCTASE SUBUNIT HSAB"/>
    <property type="match status" value="1"/>
</dbReference>
<sequence>MNAPAPPFTRTRDPRDLRRSLSHFPTGVTVVTARGRGGAPIGVTVSSFNAVSLEPPLILWSLALSAASLAEFRAADFFAVNVLSDIQSDLPRIFSSPVAERFAGLDWREGIGGAPVLSDSAAVFECRAYARYDGGDHENILGEVLQHDRREAAPLVFAKGRLSTLQEPEG</sequence>
<reference evidence="5" key="1">
    <citation type="submission" date="2017-01" db="EMBL/GenBank/DDBJ databases">
        <authorList>
            <person name="Varghese N."/>
            <person name="Submissions S."/>
        </authorList>
    </citation>
    <scope>NUCLEOTIDE SEQUENCE [LARGE SCALE GENOMIC DNA]</scope>
    <source>
        <strain evidence="5">DSM 29430</strain>
    </source>
</reference>
<evidence type="ECO:0000313" key="5">
    <source>
        <dbReference type="Proteomes" id="UP000186684"/>
    </source>
</evidence>
<dbReference type="SMART" id="SM00903">
    <property type="entry name" value="Flavin_Reduct"/>
    <property type="match status" value="1"/>
</dbReference>
<evidence type="ECO:0000313" key="4">
    <source>
        <dbReference type="EMBL" id="SIS92455.1"/>
    </source>
</evidence>
<dbReference type="STRING" id="633194.SAMN05421759_106171"/>
<dbReference type="InterPro" id="IPR012349">
    <property type="entry name" value="Split_barrel_FMN-bd"/>
</dbReference>
<evidence type="ECO:0000259" key="3">
    <source>
        <dbReference type="SMART" id="SM00903"/>
    </source>
</evidence>
<dbReference type="GO" id="GO:0042602">
    <property type="term" value="F:riboflavin reductase (NADPH) activity"/>
    <property type="evidence" value="ECO:0007669"/>
    <property type="project" value="TreeGrafter"/>
</dbReference>
<keyword evidence="5" id="KW-1185">Reference proteome</keyword>
<dbReference type="EMBL" id="FTOQ01000006">
    <property type="protein sequence ID" value="SIS92455.1"/>
    <property type="molecule type" value="Genomic_DNA"/>
</dbReference>
<name>A0A1N7N295_9RHOB</name>
<protein>
    <submittedName>
        <fullName evidence="4">NADH-FMN oxidoreductase RutF, flavin reductase (DIM6/NTAB) family</fullName>
    </submittedName>
</protein>
<gene>
    <name evidence="4" type="ORF">SAMN05421759_106171</name>
</gene>
<dbReference type="Proteomes" id="UP000186684">
    <property type="component" value="Unassembled WGS sequence"/>
</dbReference>
<dbReference type="SUPFAM" id="SSF50475">
    <property type="entry name" value="FMN-binding split barrel"/>
    <property type="match status" value="1"/>
</dbReference>
<feature type="domain" description="Flavin reductase like" evidence="3">
    <location>
        <begin position="21"/>
        <end position="164"/>
    </location>
</feature>
<dbReference type="GO" id="GO:0010181">
    <property type="term" value="F:FMN binding"/>
    <property type="evidence" value="ECO:0007669"/>
    <property type="project" value="InterPro"/>
</dbReference>
<evidence type="ECO:0000256" key="2">
    <source>
        <dbReference type="ARBA" id="ARBA00023002"/>
    </source>
</evidence>
<dbReference type="PANTHER" id="PTHR30466">
    <property type="entry name" value="FLAVIN REDUCTASE"/>
    <property type="match status" value="1"/>
</dbReference>